<dbReference type="SUPFAM" id="SSF51735">
    <property type="entry name" value="NAD(P)-binding Rossmann-fold domains"/>
    <property type="match status" value="1"/>
</dbReference>
<keyword evidence="4" id="KW-1185">Reference proteome</keyword>
<name>A0ABR3G9C7_9PEZI</name>
<proteinExistence type="inferred from homology"/>
<dbReference type="Gene3D" id="3.40.50.720">
    <property type="entry name" value="NAD(P)-binding Rossmann-like Domain"/>
    <property type="match status" value="1"/>
</dbReference>
<evidence type="ECO:0000256" key="2">
    <source>
        <dbReference type="ARBA" id="ARBA00023002"/>
    </source>
</evidence>
<evidence type="ECO:0000313" key="4">
    <source>
        <dbReference type="Proteomes" id="UP001447188"/>
    </source>
</evidence>
<comment type="caution">
    <text evidence="3">The sequence shown here is derived from an EMBL/GenBank/DDBJ whole genome shotgun (WGS) entry which is preliminary data.</text>
</comment>
<gene>
    <name evidence="3" type="ORF">Q9L58_008582</name>
</gene>
<keyword evidence="2" id="KW-0560">Oxidoreductase</keyword>
<dbReference type="Proteomes" id="UP001447188">
    <property type="component" value="Unassembled WGS sequence"/>
</dbReference>
<comment type="similarity">
    <text evidence="1">Belongs to the short-chain dehydrogenases/reductases (SDR) family.</text>
</comment>
<evidence type="ECO:0000313" key="3">
    <source>
        <dbReference type="EMBL" id="KAL0632525.1"/>
    </source>
</evidence>
<dbReference type="InterPro" id="IPR036291">
    <property type="entry name" value="NAD(P)-bd_dom_sf"/>
</dbReference>
<reference evidence="3 4" key="1">
    <citation type="submission" date="2024-02" db="EMBL/GenBank/DDBJ databases">
        <title>Discinaceae phylogenomics.</title>
        <authorList>
            <person name="Dirks A.C."/>
            <person name="James T.Y."/>
        </authorList>
    </citation>
    <scope>NUCLEOTIDE SEQUENCE [LARGE SCALE GENOMIC DNA]</scope>
    <source>
        <strain evidence="3 4">ACD0624</strain>
    </source>
</reference>
<dbReference type="PANTHER" id="PTHR43976">
    <property type="entry name" value="SHORT CHAIN DEHYDROGENASE"/>
    <property type="match status" value="1"/>
</dbReference>
<evidence type="ECO:0008006" key="5">
    <source>
        <dbReference type="Google" id="ProtNLM"/>
    </source>
</evidence>
<dbReference type="InterPro" id="IPR051911">
    <property type="entry name" value="SDR_oxidoreductase"/>
</dbReference>
<protein>
    <recommendedName>
        <fullName evidence="5">NAD(P)-binding protein</fullName>
    </recommendedName>
</protein>
<dbReference type="PANTHER" id="PTHR43976:SF16">
    <property type="entry name" value="SHORT-CHAIN DEHYDROGENASE_REDUCTASE FAMILY PROTEIN"/>
    <property type="match status" value="1"/>
</dbReference>
<dbReference type="EMBL" id="JBBBZM010000164">
    <property type="protein sequence ID" value="KAL0632525.1"/>
    <property type="molecule type" value="Genomic_DNA"/>
</dbReference>
<evidence type="ECO:0000256" key="1">
    <source>
        <dbReference type="ARBA" id="ARBA00006484"/>
    </source>
</evidence>
<accession>A0ABR3G9C7</accession>
<organism evidence="3 4">
    <name type="scientific">Discina gigas</name>
    <dbReference type="NCBI Taxonomy" id="1032678"/>
    <lineage>
        <taxon>Eukaryota</taxon>
        <taxon>Fungi</taxon>
        <taxon>Dikarya</taxon>
        <taxon>Ascomycota</taxon>
        <taxon>Pezizomycotina</taxon>
        <taxon>Pezizomycetes</taxon>
        <taxon>Pezizales</taxon>
        <taxon>Discinaceae</taxon>
        <taxon>Discina</taxon>
    </lineage>
</organism>
<dbReference type="Pfam" id="PF00106">
    <property type="entry name" value="adh_short"/>
    <property type="match status" value="1"/>
</dbReference>
<sequence>MADSQSHPQTQFDAKPGTRVWLITSAFSALGYAVAREALKFGDYVVAGCRREEVELERRAGIAQNYDGGSEDVKSIQSLKSLGGDSCAVVELDVRNIALCQSALAETIHIWGRIDVVLNCNSETYAGTLEELHPNHILAQFESTYFGPVNMMKSALPYLRKQRGGHLVNVTGLTGLMGTPALSARCASDHALEGFCDALAYEIAPFNIKVTIVQPPIEVKYLIFPPSPVFTYIGQRIDSILSSPLHLQPSLQPAYNSPSHPFNTIKNILSSTSQPDNILSETVSIIMSIAALENPPGRIVVGNEGIEQVKDRVKTVSEELEEFLDASLGADIPGG</sequence>
<dbReference type="PRINTS" id="PR00081">
    <property type="entry name" value="GDHRDH"/>
</dbReference>
<dbReference type="InterPro" id="IPR002347">
    <property type="entry name" value="SDR_fam"/>
</dbReference>